<proteinExistence type="predicted"/>
<evidence type="ECO:0000313" key="4">
    <source>
        <dbReference type="Proteomes" id="UP001145481"/>
    </source>
</evidence>
<dbReference type="Proteomes" id="UP001145481">
    <property type="component" value="Unassembled WGS sequence"/>
</dbReference>
<protein>
    <submittedName>
        <fullName evidence="3">DUF3644 domain-containing protein</fullName>
    </submittedName>
</protein>
<name>A0A9X3UVT4_PASMD</name>
<keyword evidence="1" id="KW-0472">Membrane</keyword>
<dbReference type="EMBL" id="JANJHC010000038">
    <property type="protein sequence ID" value="MDA5624191.1"/>
    <property type="molecule type" value="Genomic_DNA"/>
</dbReference>
<feature type="transmembrane region" description="Helical" evidence="1">
    <location>
        <begin position="117"/>
        <end position="135"/>
    </location>
</feature>
<dbReference type="Pfam" id="PF12358">
    <property type="entry name" value="DUF3644"/>
    <property type="match status" value="1"/>
</dbReference>
<evidence type="ECO:0000313" key="3">
    <source>
        <dbReference type="EMBL" id="MDA5624191.1"/>
    </source>
</evidence>
<keyword evidence="1" id="KW-1133">Transmembrane helix</keyword>
<dbReference type="AlphaFoldDB" id="A0A9X3UVT4"/>
<gene>
    <name evidence="3" type="ORF">NM948_11710</name>
</gene>
<dbReference type="RefSeq" id="WP_046333820.1">
    <property type="nucleotide sequence ID" value="NZ_CP097790.1"/>
</dbReference>
<dbReference type="InterPro" id="IPR022104">
    <property type="entry name" value="DUF3644"/>
</dbReference>
<evidence type="ECO:0000259" key="2">
    <source>
        <dbReference type="Pfam" id="PF12358"/>
    </source>
</evidence>
<comment type="caution">
    <text evidence="3">The sequence shown here is derived from an EMBL/GenBank/DDBJ whole genome shotgun (WGS) entry which is preliminary data.</text>
</comment>
<accession>A0A9X3UVT4</accession>
<keyword evidence="1" id="KW-0812">Transmembrane</keyword>
<feature type="domain" description="DUF3644" evidence="2">
    <location>
        <begin position="91"/>
        <end position="272"/>
    </location>
</feature>
<reference evidence="3" key="1">
    <citation type="submission" date="2022-07" db="EMBL/GenBank/DDBJ databases">
        <title>Genome-based characterization of novel serogroup A variants of Pasteurella multocida.</title>
        <authorList>
            <person name="Prajapati A."/>
            <person name="Yogisharadhya R."/>
            <person name="Mohanty N."/>
            <person name="Chanda M."/>
            <person name="Mendem S.K."/>
            <person name="Siddaramappa S."/>
            <person name="Shivachandra S.B."/>
        </authorList>
    </citation>
    <scope>NUCLEOTIDE SEQUENCE</scope>
    <source>
        <strain evidence="3">NIVEDIPm19</strain>
    </source>
</reference>
<sequence>MNRYEKIDLVYDFLLNSELNDEEFTISSLSSYSGLSESTCRTYLSKKWHQYIYKNNGEYIAHNIKLISKEQFRHISSQKNKINISELEYGKLLLKAREFAMLAVSIYNNPYTIFKSYGFIINMIIAYTALFHSIFEKKGISYYYKNNDGSFKMIDGQEKAWELSTCMKEYWKGSKQAEAMNLDFLIKLRNRIEHRGLPAIDIMIVGECQAALNNFEVLLSNEFGDEYTLKTNLAISMQLSNVSLQAQINAMKEFQTKSYKVIREFIDGYKRSLDINILSNQNYRMSVFLIPKIGNHFKSSDLAIEFINVDSLSDEELEKYEQAIGFIKGVELPYKLKPSQVVDKVREEFPNFNMHTHTKLWKEYEARPQHHLRSFRGQFSAYVEGYDSYLYSPKWVEFILQILRK</sequence>
<organism evidence="3 4">
    <name type="scientific">Pasteurella multocida</name>
    <dbReference type="NCBI Taxonomy" id="747"/>
    <lineage>
        <taxon>Bacteria</taxon>
        <taxon>Pseudomonadati</taxon>
        <taxon>Pseudomonadota</taxon>
        <taxon>Gammaproteobacteria</taxon>
        <taxon>Pasteurellales</taxon>
        <taxon>Pasteurellaceae</taxon>
        <taxon>Pasteurella</taxon>
    </lineage>
</organism>
<evidence type="ECO:0000256" key="1">
    <source>
        <dbReference type="SAM" id="Phobius"/>
    </source>
</evidence>